<accession>A0A6A6QQX6</accession>
<dbReference type="Proteomes" id="UP000799750">
    <property type="component" value="Unassembled WGS sequence"/>
</dbReference>
<proteinExistence type="predicted"/>
<organism evidence="2 3">
    <name type="scientific">Lophium mytilinum</name>
    <dbReference type="NCBI Taxonomy" id="390894"/>
    <lineage>
        <taxon>Eukaryota</taxon>
        <taxon>Fungi</taxon>
        <taxon>Dikarya</taxon>
        <taxon>Ascomycota</taxon>
        <taxon>Pezizomycotina</taxon>
        <taxon>Dothideomycetes</taxon>
        <taxon>Pleosporomycetidae</taxon>
        <taxon>Mytilinidiales</taxon>
        <taxon>Mytilinidiaceae</taxon>
        <taxon>Lophium</taxon>
    </lineage>
</organism>
<reference evidence="2" key="1">
    <citation type="journal article" date="2020" name="Stud. Mycol.">
        <title>101 Dothideomycetes genomes: a test case for predicting lifestyles and emergence of pathogens.</title>
        <authorList>
            <person name="Haridas S."/>
            <person name="Albert R."/>
            <person name="Binder M."/>
            <person name="Bloem J."/>
            <person name="Labutti K."/>
            <person name="Salamov A."/>
            <person name="Andreopoulos B."/>
            <person name="Baker S."/>
            <person name="Barry K."/>
            <person name="Bills G."/>
            <person name="Bluhm B."/>
            <person name="Cannon C."/>
            <person name="Castanera R."/>
            <person name="Culley D."/>
            <person name="Daum C."/>
            <person name="Ezra D."/>
            <person name="Gonzalez J."/>
            <person name="Henrissat B."/>
            <person name="Kuo A."/>
            <person name="Liang C."/>
            <person name="Lipzen A."/>
            <person name="Lutzoni F."/>
            <person name="Magnuson J."/>
            <person name="Mondo S."/>
            <person name="Nolan M."/>
            <person name="Ohm R."/>
            <person name="Pangilinan J."/>
            <person name="Park H.-J."/>
            <person name="Ramirez L."/>
            <person name="Alfaro M."/>
            <person name="Sun H."/>
            <person name="Tritt A."/>
            <person name="Yoshinaga Y."/>
            <person name="Zwiers L.-H."/>
            <person name="Turgeon B."/>
            <person name="Goodwin S."/>
            <person name="Spatafora J."/>
            <person name="Crous P."/>
            <person name="Grigoriev I."/>
        </authorList>
    </citation>
    <scope>NUCLEOTIDE SEQUENCE</scope>
    <source>
        <strain evidence="2">CBS 269.34</strain>
    </source>
</reference>
<protein>
    <submittedName>
        <fullName evidence="2">Uncharacterized protein</fullName>
    </submittedName>
</protein>
<gene>
    <name evidence="2" type="ORF">BU16DRAFT_43014</name>
</gene>
<feature type="region of interest" description="Disordered" evidence="1">
    <location>
        <begin position="88"/>
        <end position="114"/>
    </location>
</feature>
<dbReference type="EMBL" id="MU004190">
    <property type="protein sequence ID" value="KAF2494574.1"/>
    <property type="molecule type" value="Genomic_DNA"/>
</dbReference>
<keyword evidence="3" id="KW-1185">Reference proteome</keyword>
<name>A0A6A6QQX6_9PEZI</name>
<feature type="compositionally biased region" description="Polar residues" evidence="1">
    <location>
        <begin position="90"/>
        <end position="114"/>
    </location>
</feature>
<sequence length="170" mass="18999">MGNLPPADGGFILRYYRSTWGWVEHAWGLISSSSSLEMLSIPSLFSFLLLYPLPPTRPSPSIYPKIRNEAMFFFTPISAPIVQVHLKSDYNPNHDSPQRAQSAKTPDTPPQSYSFAQPNGIDFSSWAGFGAQDRSNEVGGSGSRGSLRCLDGRWKKVGFNRNNQERERDS</sequence>
<evidence type="ECO:0000256" key="1">
    <source>
        <dbReference type="SAM" id="MobiDB-lite"/>
    </source>
</evidence>
<evidence type="ECO:0000313" key="2">
    <source>
        <dbReference type="EMBL" id="KAF2494574.1"/>
    </source>
</evidence>
<dbReference type="AlphaFoldDB" id="A0A6A6QQX6"/>
<evidence type="ECO:0000313" key="3">
    <source>
        <dbReference type="Proteomes" id="UP000799750"/>
    </source>
</evidence>